<gene>
    <name evidence="9" type="ORF">SAMN05443094_106124</name>
</gene>
<evidence type="ECO:0000256" key="7">
    <source>
        <dbReference type="RuleBase" id="RU363032"/>
    </source>
</evidence>
<evidence type="ECO:0000256" key="5">
    <source>
        <dbReference type="ARBA" id="ARBA00022989"/>
    </source>
</evidence>
<feature type="transmembrane region" description="Helical" evidence="7">
    <location>
        <begin position="113"/>
        <end position="133"/>
    </location>
</feature>
<sequence>MGMPKMHNTPGGRVFDVVNFIFLGAIGLLMILPFLYVIAGSFATEAELTSRSFFIFPETFTLEAYQYIFSTDRFTRSILVSIGVTVVGTIVCLFFTFSMAYPLSRKHLLGRNFFMNMVVFSMLFSGGMIPTYIVVKSLGLLDSYWALILPIAINPFNLIIVKTFFQNIPIELEESAKVDGCTEFGIFWRIMLPLSKPVIATFALFYAVAIWNDFFSALLYISDSTKWPVQVLLQQIILLSQSTIGDTSAMGADYVAPPDQSLKLAVVVIATLPILIIYPFLQKHFAKGMLLGSVKG</sequence>
<name>A0A1N6Z7G0_9BACI</name>
<keyword evidence="3" id="KW-1003">Cell membrane</keyword>
<dbReference type="Gene3D" id="1.10.3720.10">
    <property type="entry name" value="MetI-like"/>
    <property type="match status" value="1"/>
</dbReference>
<dbReference type="InterPro" id="IPR000515">
    <property type="entry name" value="MetI-like"/>
</dbReference>
<proteinExistence type="inferred from homology"/>
<accession>A0A1N6Z7G0</accession>
<organism evidence="9 10">
    <name type="scientific">Domibacillus enclensis</name>
    <dbReference type="NCBI Taxonomy" id="1017273"/>
    <lineage>
        <taxon>Bacteria</taxon>
        <taxon>Bacillati</taxon>
        <taxon>Bacillota</taxon>
        <taxon>Bacilli</taxon>
        <taxon>Bacillales</taxon>
        <taxon>Bacillaceae</taxon>
        <taxon>Domibacillus</taxon>
    </lineage>
</organism>
<reference evidence="9 10" key="1">
    <citation type="submission" date="2017-01" db="EMBL/GenBank/DDBJ databases">
        <authorList>
            <person name="Mah S.A."/>
            <person name="Swanson W.J."/>
            <person name="Moy G.W."/>
            <person name="Vacquier V.D."/>
        </authorList>
    </citation>
    <scope>NUCLEOTIDE SEQUENCE [LARGE SCALE GENOMIC DNA]</scope>
    <source>
        <strain evidence="9 10">NIO-1016</strain>
    </source>
</reference>
<feature type="transmembrane region" description="Helical" evidence="7">
    <location>
        <begin position="198"/>
        <end position="221"/>
    </location>
</feature>
<feature type="transmembrane region" description="Helical" evidence="7">
    <location>
        <begin position="78"/>
        <end position="101"/>
    </location>
</feature>
<evidence type="ECO:0000259" key="8">
    <source>
        <dbReference type="PROSITE" id="PS50928"/>
    </source>
</evidence>
<dbReference type="CDD" id="cd06261">
    <property type="entry name" value="TM_PBP2"/>
    <property type="match status" value="1"/>
</dbReference>
<dbReference type="STRING" id="1017273.SAMN05443094_106124"/>
<feature type="transmembrane region" description="Helical" evidence="7">
    <location>
        <begin position="145"/>
        <end position="165"/>
    </location>
</feature>
<dbReference type="SUPFAM" id="SSF161098">
    <property type="entry name" value="MetI-like"/>
    <property type="match status" value="1"/>
</dbReference>
<keyword evidence="5 7" id="KW-1133">Transmembrane helix</keyword>
<feature type="transmembrane region" description="Helical" evidence="7">
    <location>
        <begin position="20"/>
        <end position="43"/>
    </location>
</feature>
<evidence type="ECO:0000256" key="6">
    <source>
        <dbReference type="ARBA" id="ARBA00023136"/>
    </source>
</evidence>
<comment type="similarity">
    <text evidence="7">Belongs to the binding-protein-dependent transport system permease family.</text>
</comment>
<comment type="subcellular location">
    <subcellularLocation>
        <location evidence="1 7">Cell membrane</location>
        <topology evidence="1 7">Multi-pass membrane protein</topology>
    </subcellularLocation>
</comment>
<dbReference type="GO" id="GO:0005886">
    <property type="term" value="C:plasma membrane"/>
    <property type="evidence" value="ECO:0007669"/>
    <property type="project" value="UniProtKB-SubCell"/>
</dbReference>
<dbReference type="PANTHER" id="PTHR43744:SF9">
    <property type="entry name" value="POLYGALACTURONAN_RHAMNOGALACTURONAN TRANSPORT SYSTEM PERMEASE PROTEIN YTCP"/>
    <property type="match status" value="1"/>
</dbReference>
<protein>
    <submittedName>
        <fullName evidence="9">Carbohydrate ABC transporter membrane protein 2, CUT1 family</fullName>
    </submittedName>
</protein>
<keyword evidence="6 7" id="KW-0472">Membrane</keyword>
<dbReference type="GO" id="GO:0055085">
    <property type="term" value="P:transmembrane transport"/>
    <property type="evidence" value="ECO:0007669"/>
    <property type="project" value="InterPro"/>
</dbReference>
<evidence type="ECO:0000256" key="4">
    <source>
        <dbReference type="ARBA" id="ARBA00022692"/>
    </source>
</evidence>
<dbReference type="Proteomes" id="UP000186385">
    <property type="component" value="Unassembled WGS sequence"/>
</dbReference>
<evidence type="ECO:0000256" key="3">
    <source>
        <dbReference type="ARBA" id="ARBA00022475"/>
    </source>
</evidence>
<dbReference type="PROSITE" id="PS50928">
    <property type="entry name" value="ABC_TM1"/>
    <property type="match status" value="1"/>
</dbReference>
<evidence type="ECO:0000313" key="9">
    <source>
        <dbReference type="EMBL" id="SIR22735.1"/>
    </source>
</evidence>
<keyword evidence="2 7" id="KW-0813">Transport</keyword>
<evidence type="ECO:0000313" key="10">
    <source>
        <dbReference type="Proteomes" id="UP000186385"/>
    </source>
</evidence>
<evidence type="ECO:0000256" key="2">
    <source>
        <dbReference type="ARBA" id="ARBA00022448"/>
    </source>
</evidence>
<feature type="domain" description="ABC transmembrane type-1" evidence="8">
    <location>
        <begin position="78"/>
        <end position="281"/>
    </location>
</feature>
<dbReference type="PANTHER" id="PTHR43744">
    <property type="entry name" value="ABC TRANSPORTER PERMEASE PROTEIN MG189-RELATED-RELATED"/>
    <property type="match status" value="1"/>
</dbReference>
<dbReference type="AlphaFoldDB" id="A0A1N6Z7G0"/>
<evidence type="ECO:0000256" key="1">
    <source>
        <dbReference type="ARBA" id="ARBA00004651"/>
    </source>
</evidence>
<keyword evidence="4 7" id="KW-0812">Transmembrane</keyword>
<feature type="transmembrane region" description="Helical" evidence="7">
    <location>
        <begin position="262"/>
        <end position="281"/>
    </location>
</feature>
<dbReference type="EMBL" id="FTLX01000006">
    <property type="protein sequence ID" value="SIR22735.1"/>
    <property type="molecule type" value="Genomic_DNA"/>
</dbReference>
<dbReference type="InterPro" id="IPR035906">
    <property type="entry name" value="MetI-like_sf"/>
</dbReference>
<dbReference type="Pfam" id="PF00528">
    <property type="entry name" value="BPD_transp_1"/>
    <property type="match status" value="1"/>
</dbReference>